<dbReference type="GO" id="GO:0034976">
    <property type="term" value="P:response to endoplasmic reticulum stress"/>
    <property type="evidence" value="ECO:0007669"/>
    <property type="project" value="UniProtKB-ARBA"/>
</dbReference>
<dbReference type="InterPro" id="IPR043129">
    <property type="entry name" value="ATPase_NBD"/>
</dbReference>
<dbReference type="SUPFAM" id="SSF100920">
    <property type="entry name" value="Heat shock protein 70kD (HSP70), peptide-binding domain"/>
    <property type="match status" value="1"/>
</dbReference>
<comment type="caution">
    <text evidence="7">The sequence shown here is derived from an EMBL/GenBank/DDBJ whole genome shotgun (WGS) entry which is preliminary data.</text>
</comment>
<evidence type="ECO:0000313" key="8">
    <source>
        <dbReference type="Proteomes" id="UP000198287"/>
    </source>
</evidence>
<dbReference type="SUPFAM" id="SSF53067">
    <property type="entry name" value="Actin-like ATPase domain"/>
    <property type="match status" value="2"/>
</dbReference>
<protein>
    <submittedName>
        <fullName evidence="7">78 kDa glucose-regulated protein</fullName>
    </submittedName>
</protein>
<evidence type="ECO:0000256" key="1">
    <source>
        <dbReference type="ARBA" id="ARBA00004319"/>
    </source>
</evidence>
<dbReference type="GO" id="GO:0005524">
    <property type="term" value="F:ATP binding"/>
    <property type="evidence" value="ECO:0007669"/>
    <property type="project" value="UniProtKB-KW"/>
</dbReference>
<evidence type="ECO:0000256" key="4">
    <source>
        <dbReference type="ARBA" id="ARBA00022741"/>
    </source>
</evidence>
<evidence type="ECO:0000256" key="5">
    <source>
        <dbReference type="ARBA" id="ARBA00022824"/>
    </source>
</evidence>
<name>A0A226D2V4_FOLCA</name>
<dbReference type="FunFam" id="3.30.30.30:FF:000001">
    <property type="entry name" value="heat shock 70 kDa protein-like"/>
    <property type="match status" value="1"/>
</dbReference>
<dbReference type="InterPro" id="IPR013126">
    <property type="entry name" value="Hsp_70_fam"/>
</dbReference>
<dbReference type="GO" id="GO:0005788">
    <property type="term" value="C:endoplasmic reticulum lumen"/>
    <property type="evidence" value="ECO:0007669"/>
    <property type="project" value="UniProtKB-SubCell"/>
</dbReference>
<dbReference type="PRINTS" id="PR00301">
    <property type="entry name" value="HEATSHOCK70"/>
</dbReference>
<dbReference type="InterPro" id="IPR029047">
    <property type="entry name" value="HSP70_peptide-bd_sf"/>
</dbReference>
<gene>
    <name evidence="7" type="ORF">Fcan01_25329</name>
</gene>
<dbReference type="FunFam" id="3.90.640.10:FF:000153">
    <property type="entry name" value="Endoplasmic reticulum chaperone BiP"/>
    <property type="match status" value="1"/>
</dbReference>
<dbReference type="GO" id="GO:0140662">
    <property type="term" value="F:ATP-dependent protein folding chaperone"/>
    <property type="evidence" value="ECO:0007669"/>
    <property type="project" value="InterPro"/>
</dbReference>
<dbReference type="Gene3D" id="2.60.34.10">
    <property type="entry name" value="Substrate Binding Domain Of DNAk, Chain A, domain 1"/>
    <property type="match status" value="1"/>
</dbReference>
<dbReference type="STRING" id="158441.A0A226D2V4"/>
<sequence length="497" mass="55449">MNSVYRHKLYYLNPDVGVFRNGRVEIIPTAEGNLNFPSYVASTPEGERLIGDAAKVQLTGNPRNTVFNVKRLIGRKWRDPEVQADIKTFPFEVIEKNEKPCIKFGTDKSFAPEEISAIILAKIKETAETYQDQKITHAVISVPAYFNDAQRQATIDAGVIAGLIVTRLINEPTAAVIAYGLDKHGGEKNILVFDLGGGKLDVSVVCIDHGVVFKVVSTNGDTHLGGEDFDQRVIDHFIQLYKDKGKDVRRDDPKVQKLRREVERATRTLSSTEAILIEVESFFNGEDFSATLTRAEFEKLNMDLFLSMITRIRKALQDANMRKDDIAEILLVGGASRMPKIWELVKDFFNGKEPIRGIHPDLAVVNGLAFCAVTLLLGRYSDELDTGYFVFLDVNPFALGIETVGGSMSRIILRNTLIPVKKSKSFTTSSKDPGVILVYEGDSQIAKENHFLGRFDIPAAEKVGEEREIEDGALAHASNATTRFLDKRSLIILRKWL</sequence>
<dbReference type="Gene3D" id="3.30.420.40">
    <property type="match status" value="2"/>
</dbReference>
<proteinExistence type="inferred from homology"/>
<dbReference type="PANTHER" id="PTHR19375">
    <property type="entry name" value="HEAT SHOCK PROTEIN 70KDA"/>
    <property type="match status" value="1"/>
</dbReference>
<dbReference type="Pfam" id="PF00012">
    <property type="entry name" value="HSP70"/>
    <property type="match status" value="1"/>
</dbReference>
<dbReference type="InterPro" id="IPR018181">
    <property type="entry name" value="Heat_shock_70_CS"/>
</dbReference>
<dbReference type="PROSITE" id="PS01036">
    <property type="entry name" value="HSP70_3"/>
    <property type="match status" value="1"/>
</dbReference>
<reference evidence="7 8" key="1">
    <citation type="submission" date="2015-12" db="EMBL/GenBank/DDBJ databases">
        <title>The genome of Folsomia candida.</title>
        <authorList>
            <person name="Faddeeva A."/>
            <person name="Derks M.F."/>
            <person name="Anvar Y."/>
            <person name="Smit S."/>
            <person name="Van Straalen N."/>
            <person name="Roelofs D."/>
        </authorList>
    </citation>
    <scope>NUCLEOTIDE SEQUENCE [LARGE SCALE GENOMIC DNA]</scope>
    <source>
        <strain evidence="7 8">VU population</strain>
        <tissue evidence="7">Whole body</tissue>
    </source>
</reference>
<dbReference type="Proteomes" id="UP000198287">
    <property type="component" value="Unassembled WGS sequence"/>
</dbReference>
<comment type="similarity">
    <text evidence="2">Belongs to the heat shock protein 70 family.</text>
</comment>
<keyword evidence="5" id="KW-0256">Endoplasmic reticulum</keyword>
<evidence type="ECO:0000256" key="3">
    <source>
        <dbReference type="ARBA" id="ARBA00022729"/>
    </source>
</evidence>
<dbReference type="OrthoDB" id="2401965at2759"/>
<dbReference type="OMA" id="HIRVNTG"/>
<comment type="subcellular location">
    <subcellularLocation>
        <location evidence="1">Endoplasmic reticulum lumen</location>
    </subcellularLocation>
</comment>
<keyword evidence="8" id="KW-1185">Reference proteome</keyword>
<evidence type="ECO:0000313" key="7">
    <source>
        <dbReference type="EMBL" id="OXA39915.1"/>
    </source>
</evidence>
<keyword evidence="6" id="KW-0067">ATP-binding</keyword>
<evidence type="ECO:0000256" key="6">
    <source>
        <dbReference type="ARBA" id="ARBA00022840"/>
    </source>
</evidence>
<dbReference type="EMBL" id="LNIX01000036">
    <property type="protein sequence ID" value="OXA39915.1"/>
    <property type="molecule type" value="Genomic_DNA"/>
</dbReference>
<evidence type="ECO:0000256" key="2">
    <source>
        <dbReference type="ARBA" id="ARBA00007381"/>
    </source>
</evidence>
<organism evidence="7 8">
    <name type="scientific">Folsomia candida</name>
    <name type="common">Springtail</name>
    <dbReference type="NCBI Taxonomy" id="158441"/>
    <lineage>
        <taxon>Eukaryota</taxon>
        <taxon>Metazoa</taxon>
        <taxon>Ecdysozoa</taxon>
        <taxon>Arthropoda</taxon>
        <taxon>Hexapoda</taxon>
        <taxon>Collembola</taxon>
        <taxon>Entomobryomorpha</taxon>
        <taxon>Isotomoidea</taxon>
        <taxon>Isotomidae</taxon>
        <taxon>Proisotominae</taxon>
        <taxon>Folsomia</taxon>
    </lineage>
</organism>
<dbReference type="Gene3D" id="3.90.640.10">
    <property type="entry name" value="Actin, Chain A, domain 4"/>
    <property type="match status" value="1"/>
</dbReference>
<keyword evidence="4" id="KW-0547">Nucleotide-binding</keyword>
<dbReference type="AlphaFoldDB" id="A0A226D2V4"/>
<accession>A0A226D2V4</accession>
<keyword evidence="3" id="KW-0732">Signal</keyword>